<comment type="similarity">
    <text evidence="2">Belongs to the bacterial solute-binding protein 1 family.</text>
</comment>
<keyword evidence="9" id="KW-1185">Reference proteome</keyword>
<accession>A0ABV6JN34</accession>
<evidence type="ECO:0000256" key="2">
    <source>
        <dbReference type="ARBA" id="ARBA00008520"/>
    </source>
</evidence>
<evidence type="ECO:0000313" key="8">
    <source>
        <dbReference type="EMBL" id="MFC0406895.1"/>
    </source>
</evidence>
<comment type="caution">
    <text evidence="8">The sequence shown here is derived from an EMBL/GenBank/DDBJ whole genome shotgun (WGS) entry which is preliminary data.</text>
</comment>
<dbReference type="PANTHER" id="PTHR43649:SF28">
    <property type="entry name" value="BINDING PROTEIN COMPONENT OF ABC SUGAR TRANSPORTER-RELATED"/>
    <property type="match status" value="1"/>
</dbReference>
<feature type="chain" id="PRO_5045926326" description="Probable sugar-binding periplasmic protein" evidence="7">
    <location>
        <begin position="26"/>
        <end position="415"/>
    </location>
</feature>
<dbReference type="InterPro" id="IPR006059">
    <property type="entry name" value="SBP"/>
</dbReference>
<sequence>MRIGFPALAGGVAVVMGLLSTPASAQRADVIHWWTSGGEAKAVGVFAQEYGKRGGTWIDSAVVGGPAARAAAINRIAGGNPPTAMQWNNLVSVRQLAEQGLLANLDDIAKRENWAANLPPLANERIRNDGHVIAVPLNIQAANMLFYSTKVFSDLGLQPPKNWDEFFTVADKIKAAGIIPLALGVQPPQVVALFQTVLLGSGGADLYRQVWAQHDAKAAGGPEVIKAFEILRRLTGYVDDGSPNRRWNDTTYLVQNNKAAMQIVGDWAKGEFIAGGLQPGQGFGCTLAPGNAGYYITVIDVFAFPKATGAEQVAAREKLAATVMDPAVQVAFNQQKGGLPARRDATMPALDDCSRLGAEIIAQHPENLLPNVGMAYNADAEGQLGDLMIRYWTTPRMTAKDAAAELSDIVAGAER</sequence>
<keyword evidence="3" id="KW-0813">Transport</keyword>
<dbReference type="SUPFAM" id="SSF53850">
    <property type="entry name" value="Periplasmic binding protein-like II"/>
    <property type="match status" value="1"/>
</dbReference>
<dbReference type="EMBL" id="JBHLUN010000001">
    <property type="protein sequence ID" value="MFC0406895.1"/>
    <property type="molecule type" value="Genomic_DNA"/>
</dbReference>
<feature type="signal peptide" evidence="7">
    <location>
        <begin position="1"/>
        <end position="25"/>
    </location>
</feature>
<evidence type="ECO:0000256" key="5">
    <source>
        <dbReference type="ARBA" id="ARBA00049629"/>
    </source>
</evidence>
<protein>
    <recommendedName>
        <fullName evidence="6">Probable sugar-binding periplasmic protein</fullName>
    </recommendedName>
</protein>
<keyword evidence="4 7" id="KW-0732">Signal</keyword>
<reference evidence="8 9" key="1">
    <citation type="submission" date="2024-09" db="EMBL/GenBank/DDBJ databases">
        <authorList>
            <person name="Sun Q."/>
            <person name="Mori K."/>
        </authorList>
    </citation>
    <scope>NUCLEOTIDE SEQUENCE [LARGE SCALE GENOMIC DNA]</scope>
    <source>
        <strain evidence="8 9">TBRC 5777</strain>
    </source>
</reference>
<dbReference type="Pfam" id="PF01547">
    <property type="entry name" value="SBP_bac_1"/>
    <property type="match status" value="1"/>
</dbReference>
<dbReference type="Gene3D" id="3.40.190.10">
    <property type="entry name" value="Periplasmic binding protein-like II"/>
    <property type="match status" value="2"/>
</dbReference>
<dbReference type="PANTHER" id="PTHR43649">
    <property type="entry name" value="ARABINOSE-BINDING PROTEIN-RELATED"/>
    <property type="match status" value="1"/>
</dbReference>
<gene>
    <name evidence="8" type="ORF">ACFFGY_01455</name>
</gene>
<dbReference type="InterPro" id="IPR050490">
    <property type="entry name" value="Bact_solute-bd_prot1"/>
</dbReference>
<evidence type="ECO:0000313" key="9">
    <source>
        <dbReference type="Proteomes" id="UP001589865"/>
    </source>
</evidence>
<name>A0ABV6JN34_9PROT</name>
<comment type="subcellular location">
    <subcellularLocation>
        <location evidence="1">Periplasm</location>
    </subcellularLocation>
</comment>
<evidence type="ECO:0000256" key="4">
    <source>
        <dbReference type="ARBA" id="ARBA00022729"/>
    </source>
</evidence>
<dbReference type="RefSeq" id="WP_377042583.1">
    <property type="nucleotide sequence ID" value="NZ_JBHLUN010000001.1"/>
</dbReference>
<proteinExistence type="inferred from homology"/>
<evidence type="ECO:0000256" key="7">
    <source>
        <dbReference type="SAM" id="SignalP"/>
    </source>
</evidence>
<evidence type="ECO:0000256" key="1">
    <source>
        <dbReference type="ARBA" id="ARBA00004418"/>
    </source>
</evidence>
<comment type="function">
    <text evidence="5">Part of a binding-protein-dependent transport system for a sugar.</text>
</comment>
<organism evidence="8 9">
    <name type="scientific">Roseomonas elaeocarpi</name>
    <dbReference type="NCBI Taxonomy" id="907779"/>
    <lineage>
        <taxon>Bacteria</taxon>
        <taxon>Pseudomonadati</taxon>
        <taxon>Pseudomonadota</taxon>
        <taxon>Alphaproteobacteria</taxon>
        <taxon>Acetobacterales</taxon>
        <taxon>Roseomonadaceae</taxon>
        <taxon>Roseomonas</taxon>
    </lineage>
</organism>
<dbReference type="Proteomes" id="UP001589865">
    <property type="component" value="Unassembled WGS sequence"/>
</dbReference>
<evidence type="ECO:0000256" key="3">
    <source>
        <dbReference type="ARBA" id="ARBA00022448"/>
    </source>
</evidence>
<evidence type="ECO:0000256" key="6">
    <source>
        <dbReference type="ARBA" id="ARBA00049753"/>
    </source>
</evidence>